<dbReference type="AlphaFoldDB" id="A0A1J4KYA4"/>
<feature type="compositionally biased region" description="Basic and acidic residues" evidence="2">
    <location>
        <begin position="170"/>
        <end position="188"/>
    </location>
</feature>
<evidence type="ECO:0000313" key="3">
    <source>
        <dbReference type="EMBL" id="OHT14684.1"/>
    </source>
</evidence>
<comment type="caution">
    <text evidence="3">The sequence shown here is derived from an EMBL/GenBank/DDBJ whole genome shotgun (WGS) entry which is preliminary data.</text>
</comment>
<feature type="region of interest" description="Disordered" evidence="2">
    <location>
        <begin position="162"/>
        <end position="210"/>
    </location>
</feature>
<dbReference type="GeneID" id="94832764"/>
<accession>A0A1J4KYA4</accession>
<dbReference type="RefSeq" id="XP_068367820.1">
    <property type="nucleotide sequence ID" value="XM_068498060.1"/>
</dbReference>
<dbReference type="Proteomes" id="UP000179807">
    <property type="component" value="Unassembled WGS sequence"/>
</dbReference>
<name>A0A1J4KYA4_9EUKA</name>
<keyword evidence="4" id="KW-1185">Reference proteome</keyword>
<gene>
    <name evidence="3" type="ORF">TRFO_14858</name>
</gene>
<proteinExistence type="predicted"/>
<dbReference type="OrthoDB" id="10662225at2759"/>
<keyword evidence="1" id="KW-0175">Coiled coil</keyword>
<dbReference type="EMBL" id="MLAK01000326">
    <property type="protein sequence ID" value="OHT14684.1"/>
    <property type="molecule type" value="Genomic_DNA"/>
</dbReference>
<feature type="region of interest" description="Disordered" evidence="2">
    <location>
        <begin position="1"/>
        <end position="31"/>
    </location>
</feature>
<protein>
    <submittedName>
        <fullName evidence="3">Uncharacterized protein</fullName>
    </submittedName>
</protein>
<evidence type="ECO:0000256" key="2">
    <source>
        <dbReference type="SAM" id="MobiDB-lite"/>
    </source>
</evidence>
<dbReference type="VEuPathDB" id="TrichDB:TRFO_14858"/>
<organism evidence="3 4">
    <name type="scientific">Tritrichomonas foetus</name>
    <dbReference type="NCBI Taxonomy" id="1144522"/>
    <lineage>
        <taxon>Eukaryota</taxon>
        <taxon>Metamonada</taxon>
        <taxon>Parabasalia</taxon>
        <taxon>Tritrichomonadida</taxon>
        <taxon>Tritrichomonadidae</taxon>
        <taxon>Tritrichomonas</taxon>
    </lineage>
</organism>
<evidence type="ECO:0000256" key="1">
    <source>
        <dbReference type="SAM" id="Coils"/>
    </source>
</evidence>
<feature type="coiled-coil region" evidence="1">
    <location>
        <begin position="354"/>
        <end position="381"/>
    </location>
</feature>
<reference evidence="3" key="1">
    <citation type="submission" date="2016-10" db="EMBL/GenBank/DDBJ databases">
        <authorList>
            <person name="Benchimol M."/>
            <person name="Almeida L.G."/>
            <person name="Vasconcelos A.T."/>
            <person name="Perreira-Neves A."/>
            <person name="Rosa I.A."/>
            <person name="Tasca T."/>
            <person name="Bogo M.R."/>
            <person name="de Souza W."/>
        </authorList>
    </citation>
    <scope>NUCLEOTIDE SEQUENCE [LARGE SCALE GENOMIC DNA]</scope>
    <source>
        <strain evidence="3">K</strain>
    </source>
</reference>
<evidence type="ECO:0000313" key="4">
    <source>
        <dbReference type="Proteomes" id="UP000179807"/>
    </source>
</evidence>
<sequence length="386" mass="43021">MTENDNFGDDPVIVFDSKQDGNDEKEDEAPIGIGFRQPSFIKLQGEPVPKGFGSLADFRESKPIIKAKRFEILDAESQKKSVQELLAKRNAQKWHELGYDPDFMKKALGRNTSHAIFTQSNQLAAHKKDSNYTKTSSSFSNIDTVAMFGSKLGNILETPIEEEAFPEEGTEQKNENTISEKNEEEKPQKKTIKRCLSGGGGRTPVLEMPSDTDSTYDEYNDMSNSQFINDEISAGSSRKNSEQNIQENQETFCTELDHDLIESKVASLSPSRSHSSKLDIPPAIRPYVFHSPESTVYRALCGEKIVGLSADAKAPVISDLKKYVDITADNGLIGEAYYIQSIIEEIKEDNSIAKVNAEKSIAEINAKLEEANTELQDRAKLYVLLF</sequence>